<dbReference type="InterPro" id="IPR022059">
    <property type="entry name" value="DUF3615"/>
</dbReference>
<dbReference type="AlphaFoldDB" id="A0A2T7E2E6"/>
<dbReference type="PANTHER" id="PTHR34710">
    <property type="entry name" value="OS03G0834100 PROTEIN"/>
    <property type="match status" value="1"/>
</dbReference>
<protein>
    <recommendedName>
        <fullName evidence="1">DUF3615 domain-containing protein</fullName>
    </recommendedName>
</protein>
<feature type="domain" description="DUF3615" evidence="1">
    <location>
        <begin position="70"/>
        <end position="130"/>
    </location>
</feature>
<reference evidence="2 3" key="1">
    <citation type="submission" date="2018-04" db="EMBL/GenBank/DDBJ databases">
        <title>WGS assembly of Panicum hallii var. hallii HAL2.</title>
        <authorList>
            <person name="Lovell J."/>
            <person name="Jenkins J."/>
            <person name="Lowry D."/>
            <person name="Mamidi S."/>
            <person name="Sreedasyam A."/>
            <person name="Weng X."/>
            <person name="Barry K."/>
            <person name="Bonette J."/>
            <person name="Campitelli B."/>
            <person name="Daum C."/>
            <person name="Gordon S."/>
            <person name="Gould B."/>
            <person name="Lipzen A."/>
            <person name="MacQueen A."/>
            <person name="Palacio-Mejia J."/>
            <person name="Plott C."/>
            <person name="Shakirov E."/>
            <person name="Shu S."/>
            <person name="Yoshinaga Y."/>
            <person name="Zane M."/>
            <person name="Rokhsar D."/>
            <person name="Grimwood J."/>
            <person name="Schmutz J."/>
            <person name="Juenger T."/>
        </authorList>
    </citation>
    <scope>NUCLEOTIDE SEQUENCE [LARGE SCALE GENOMIC DNA]</scope>
    <source>
        <strain evidence="3">cv. HAL2</strain>
    </source>
</reference>
<accession>A0A2T7E2E6</accession>
<dbReference type="STRING" id="1504633.A0A2T7E2E6"/>
<evidence type="ECO:0000313" key="3">
    <source>
        <dbReference type="Proteomes" id="UP000244336"/>
    </source>
</evidence>
<organism evidence="2 3">
    <name type="scientific">Panicum hallii var. hallii</name>
    <dbReference type="NCBI Taxonomy" id="1504633"/>
    <lineage>
        <taxon>Eukaryota</taxon>
        <taxon>Viridiplantae</taxon>
        <taxon>Streptophyta</taxon>
        <taxon>Embryophyta</taxon>
        <taxon>Tracheophyta</taxon>
        <taxon>Spermatophyta</taxon>
        <taxon>Magnoliopsida</taxon>
        <taxon>Liliopsida</taxon>
        <taxon>Poales</taxon>
        <taxon>Poaceae</taxon>
        <taxon>PACMAD clade</taxon>
        <taxon>Panicoideae</taxon>
        <taxon>Panicodae</taxon>
        <taxon>Paniceae</taxon>
        <taxon>Panicinae</taxon>
        <taxon>Panicum</taxon>
        <taxon>Panicum sect. Panicum</taxon>
    </lineage>
</organism>
<dbReference type="OrthoDB" id="693786at2759"/>
<keyword evidence="3" id="KW-1185">Reference proteome</keyword>
<dbReference type="Proteomes" id="UP000244336">
    <property type="component" value="Chromosome 4"/>
</dbReference>
<evidence type="ECO:0000313" key="2">
    <source>
        <dbReference type="EMBL" id="PUZ62011.1"/>
    </source>
</evidence>
<proteinExistence type="predicted"/>
<dbReference type="EMBL" id="CM009752">
    <property type="protein sequence ID" value="PUZ62011.1"/>
    <property type="molecule type" value="Genomic_DNA"/>
</dbReference>
<evidence type="ECO:0000259" key="1">
    <source>
        <dbReference type="Pfam" id="PF12274"/>
    </source>
</evidence>
<dbReference type="Pfam" id="PF12274">
    <property type="entry name" value="DUF3615"/>
    <property type="match status" value="1"/>
</dbReference>
<sequence length="137" mass="15255">MCRVGGAAVEGFAAGAVPRWAAAAAEPRLQRPGQAQAQGTHQEGGLASFLLHGAADRRSFVCDAFLIRTVQHALCHYNSRHQGGEFDAVKPRPLMEARVGFRAQVRFHLNFWARSRRTNKIKRFFAEVHYKPHPPTP</sequence>
<dbReference type="Gramene" id="PUZ62011">
    <property type="protein sequence ID" value="PUZ62011"/>
    <property type="gene ID" value="GQ55_4G324600"/>
</dbReference>
<name>A0A2T7E2E6_9POAL</name>
<gene>
    <name evidence="2" type="ORF">GQ55_4G324600</name>
</gene>
<dbReference type="PANTHER" id="PTHR34710:SF10">
    <property type="entry name" value="EXPRESSED PROTEIN"/>
    <property type="match status" value="1"/>
</dbReference>